<reference evidence="9 10" key="1">
    <citation type="submission" date="2019-02" db="EMBL/GenBank/DDBJ databases">
        <title>Draft genome sequences of novel Actinobacteria.</title>
        <authorList>
            <person name="Sahin N."/>
            <person name="Ay H."/>
            <person name="Saygin H."/>
        </authorList>
    </citation>
    <scope>NUCLEOTIDE SEQUENCE [LARGE SCALE GENOMIC DNA]</scope>
    <source>
        <strain evidence="9 10">KC201</strain>
    </source>
</reference>
<feature type="transmembrane region" description="Helical" evidence="7">
    <location>
        <begin position="164"/>
        <end position="182"/>
    </location>
</feature>
<dbReference type="NCBIfam" id="TIGR03920">
    <property type="entry name" value="T7SS_EccD"/>
    <property type="match status" value="1"/>
</dbReference>
<keyword evidence="3" id="KW-1003">Cell membrane</keyword>
<feature type="transmembrane region" description="Helical" evidence="7">
    <location>
        <begin position="412"/>
        <end position="434"/>
    </location>
</feature>
<feature type="transmembrane region" description="Helical" evidence="7">
    <location>
        <begin position="138"/>
        <end position="158"/>
    </location>
</feature>
<evidence type="ECO:0000256" key="5">
    <source>
        <dbReference type="ARBA" id="ARBA00022989"/>
    </source>
</evidence>
<comment type="similarity">
    <text evidence="2">Belongs to the EccD/Snm4 family.</text>
</comment>
<evidence type="ECO:0000256" key="7">
    <source>
        <dbReference type="SAM" id="Phobius"/>
    </source>
</evidence>
<dbReference type="PIRSF" id="PIRSF017804">
    <property type="entry name" value="Secretion_EccD1"/>
    <property type="match status" value="1"/>
</dbReference>
<evidence type="ECO:0000256" key="3">
    <source>
        <dbReference type="ARBA" id="ARBA00022475"/>
    </source>
</evidence>
<dbReference type="GO" id="GO:0005886">
    <property type="term" value="C:plasma membrane"/>
    <property type="evidence" value="ECO:0007669"/>
    <property type="project" value="UniProtKB-SubCell"/>
</dbReference>
<feature type="transmembrane region" description="Helical" evidence="7">
    <location>
        <begin position="247"/>
        <end position="265"/>
    </location>
</feature>
<feature type="transmembrane region" description="Helical" evidence="7">
    <location>
        <begin position="446"/>
        <end position="466"/>
    </location>
</feature>
<dbReference type="Pfam" id="PF19053">
    <property type="entry name" value="EccD"/>
    <property type="match status" value="1"/>
</dbReference>
<evidence type="ECO:0000256" key="4">
    <source>
        <dbReference type="ARBA" id="ARBA00022692"/>
    </source>
</evidence>
<dbReference type="InterPro" id="IPR024962">
    <property type="entry name" value="YukD-like"/>
</dbReference>
<feature type="transmembrane region" description="Helical" evidence="7">
    <location>
        <begin position="194"/>
        <end position="211"/>
    </location>
</feature>
<keyword evidence="6 7" id="KW-0472">Membrane</keyword>
<feature type="domain" description="EccD-like transmembrane" evidence="8">
    <location>
        <begin position="135"/>
        <end position="475"/>
    </location>
</feature>
<evidence type="ECO:0000313" key="10">
    <source>
        <dbReference type="Proteomes" id="UP000295157"/>
    </source>
</evidence>
<evidence type="ECO:0000256" key="6">
    <source>
        <dbReference type="ARBA" id="ARBA00023136"/>
    </source>
</evidence>
<keyword evidence="4 7" id="KW-0812">Transmembrane</keyword>
<dbReference type="Gene3D" id="3.10.20.90">
    <property type="entry name" value="Phosphatidylinositol 3-kinase Catalytic Subunit, Chain A, domain 1"/>
    <property type="match status" value="1"/>
</dbReference>
<keyword evidence="10" id="KW-1185">Reference proteome</keyword>
<keyword evidence="5 7" id="KW-1133">Transmembrane helix</keyword>
<evidence type="ECO:0000256" key="2">
    <source>
        <dbReference type="ARBA" id="ARBA00006162"/>
    </source>
</evidence>
<accession>A0A4R4N9X4</accession>
<evidence type="ECO:0000256" key="1">
    <source>
        <dbReference type="ARBA" id="ARBA00004651"/>
    </source>
</evidence>
<proteinExistence type="inferred from homology"/>
<dbReference type="OrthoDB" id="4775372at2"/>
<dbReference type="AlphaFoldDB" id="A0A4R4N9X4"/>
<dbReference type="Proteomes" id="UP000295157">
    <property type="component" value="Unassembled WGS sequence"/>
</dbReference>
<gene>
    <name evidence="9" type="primary">eccD</name>
    <name evidence="9" type="ORF">E1267_24975</name>
</gene>
<evidence type="ECO:0000259" key="8">
    <source>
        <dbReference type="Pfam" id="PF19053"/>
    </source>
</evidence>
<feature type="transmembrane region" description="Helical" evidence="7">
    <location>
        <begin position="334"/>
        <end position="352"/>
    </location>
</feature>
<feature type="transmembrane region" description="Helical" evidence="7">
    <location>
        <begin position="271"/>
        <end position="290"/>
    </location>
</feature>
<comment type="subcellular location">
    <subcellularLocation>
        <location evidence="1">Cell membrane</location>
        <topology evidence="1">Multi-pass membrane protein</topology>
    </subcellularLocation>
</comment>
<sequence length="477" mass="48247">MFLARRARWAIHKLGWVSAIGTDLCRVTVVTPRGFLDVGLPPDMPLGNLLPTLLRIAGEGLAEAGLAHGGWVLQRLGGPPFDLDTTLAELAVRDGELLHLRPRGHELPEIVFDDVADAVATGVLERTGRWEPATTRSYGLRAAAALLGVGAAALLATGPPWTPAALVAGVVALVLLLVAAALSRALGDARSGAVIGYAALPYGFVAGLLGPATDGAILQPANLLSACGVVLMLATATGFAVAEGLPAFLGVAAAAFCGLLASGLVMGFDLAAAGVAAVLAALAVGLTTAIPSLSFRLAGMPLPALPTTADELRREGGDLDGELVIDKTVVADRFCGGLLGGVALVVLGAQVLLVLDGAWAATAMSAALSLSMLMRARVFEGRGQRVWLLTTALAGVVLAAAGAAPGAADGTVLYGIVPALVVLALGVAGTALWLTSGRPSPFWGRMGDIADILLMIALIPLALAVLDLYQTIRGLVG</sequence>
<dbReference type="InterPro" id="IPR006707">
    <property type="entry name" value="T7SS_EccD"/>
</dbReference>
<dbReference type="Pfam" id="PF08817">
    <property type="entry name" value="YukD"/>
    <property type="match status" value="1"/>
</dbReference>
<dbReference type="InterPro" id="IPR044049">
    <property type="entry name" value="EccD_transm"/>
</dbReference>
<evidence type="ECO:0000313" key="9">
    <source>
        <dbReference type="EMBL" id="TDC03797.1"/>
    </source>
</evidence>
<name>A0A4R4N9X4_9ACTN</name>
<protein>
    <submittedName>
        <fullName evidence="9">Type VII secretion integral membrane protein EccD</fullName>
    </submittedName>
</protein>
<dbReference type="EMBL" id="SMJZ01000103">
    <property type="protein sequence ID" value="TDC03797.1"/>
    <property type="molecule type" value="Genomic_DNA"/>
</dbReference>
<feature type="transmembrane region" description="Helical" evidence="7">
    <location>
        <begin position="223"/>
        <end position="242"/>
    </location>
</feature>
<comment type="caution">
    <text evidence="9">The sequence shown here is derived from an EMBL/GenBank/DDBJ whole genome shotgun (WGS) entry which is preliminary data.</text>
</comment>
<feature type="transmembrane region" description="Helical" evidence="7">
    <location>
        <begin position="358"/>
        <end position="374"/>
    </location>
</feature>
<organism evidence="9 10">
    <name type="scientific">Nonomuraea longispora</name>
    <dbReference type="NCBI Taxonomy" id="1848320"/>
    <lineage>
        <taxon>Bacteria</taxon>
        <taxon>Bacillati</taxon>
        <taxon>Actinomycetota</taxon>
        <taxon>Actinomycetes</taxon>
        <taxon>Streptosporangiales</taxon>
        <taxon>Streptosporangiaceae</taxon>
        <taxon>Nonomuraea</taxon>
    </lineage>
</organism>
<feature type="transmembrane region" description="Helical" evidence="7">
    <location>
        <begin position="386"/>
        <end position="406"/>
    </location>
</feature>